<gene>
    <name evidence="8" type="ORF">DB895_11440</name>
</gene>
<dbReference type="RefSeq" id="WP_116725500.1">
    <property type="nucleotide sequence ID" value="NZ_QCZI01000015.1"/>
</dbReference>
<dbReference type="SUPFAM" id="SSF55785">
    <property type="entry name" value="PYP-like sensor domain (PAS domain)"/>
    <property type="match status" value="2"/>
</dbReference>
<feature type="domain" description="PAC" evidence="7">
    <location>
        <begin position="226"/>
        <end position="278"/>
    </location>
</feature>
<keyword evidence="5" id="KW-0418">Kinase</keyword>
<evidence type="ECO:0000313" key="9">
    <source>
        <dbReference type="Proteomes" id="UP000245449"/>
    </source>
</evidence>
<dbReference type="PANTHER" id="PTHR43304:SF1">
    <property type="entry name" value="PAC DOMAIN-CONTAINING PROTEIN"/>
    <property type="match status" value="1"/>
</dbReference>
<evidence type="ECO:0000313" key="8">
    <source>
        <dbReference type="EMBL" id="PWA04360.1"/>
    </source>
</evidence>
<dbReference type="Proteomes" id="UP000245449">
    <property type="component" value="Unassembled WGS sequence"/>
</dbReference>
<dbReference type="GO" id="GO:0004673">
    <property type="term" value="F:protein histidine kinase activity"/>
    <property type="evidence" value="ECO:0007669"/>
    <property type="project" value="UniProtKB-EC"/>
</dbReference>
<keyword evidence="4" id="KW-0808">Transferase</keyword>
<dbReference type="PROSITE" id="PS50113">
    <property type="entry name" value="PAC"/>
    <property type="match status" value="1"/>
</dbReference>
<dbReference type="InterPro" id="IPR000014">
    <property type="entry name" value="PAS"/>
</dbReference>
<evidence type="ECO:0000259" key="7">
    <source>
        <dbReference type="PROSITE" id="PS50113"/>
    </source>
</evidence>
<name>A0A2U1JGT0_9FLAO</name>
<sequence>MSKPTYEELLKKIKDQKLEIKSILSKEQLIPYFDFFIKESPDLICIAGTDAYFKQINAAFTKVLGYSTKELLSQPFTKFIHPEDLDSTYLAVEKLSLGNPVIDFENRYLKKNGEWVYLQWRANLNSSNNLIYAIARDITIKKKISEKLIVSEKLLNEALKIAKLGCWEFNLITNELIWTEELYEIFEIENKPNQKLYLDYLSRFSNSDITKLQDKINKTIHDKKPYKMEHRLLLPNNQIKWVYSTGIPVLNNEGIVSGLRGIAQDITQRKNSKKIKPKKPIIK</sequence>
<dbReference type="NCBIfam" id="TIGR00229">
    <property type="entry name" value="sensory_box"/>
    <property type="match status" value="1"/>
</dbReference>
<proteinExistence type="predicted"/>
<dbReference type="Gene3D" id="2.10.70.100">
    <property type="match status" value="1"/>
</dbReference>
<dbReference type="InterPro" id="IPR013655">
    <property type="entry name" value="PAS_fold_3"/>
</dbReference>
<evidence type="ECO:0000256" key="2">
    <source>
        <dbReference type="ARBA" id="ARBA00012438"/>
    </source>
</evidence>
<comment type="catalytic activity">
    <reaction evidence="1">
        <text>ATP + protein L-histidine = ADP + protein N-phospho-L-histidine.</text>
        <dbReference type="EC" id="2.7.13.3"/>
    </reaction>
</comment>
<dbReference type="AlphaFoldDB" id="A0A2U1JGT0"/>
<evidence type="ECO:0000256" key="3">
    <source>
        <dbReference type="ARBA" id="ARBA00022553"/>
    </source>
</evidence>
<dbReference type="InterPro" id="IPR035965">
    <property type="entry name" value="PAS-like_dom_sf"/>
</dbReference>
<dbReference type="EC" id="2.7.13.3" evidence="2"/>
<dbReference type="SMART" id="SM00091">
    <property type="entry name" value="PAS"/>
    <property type="match status" value="1"/>
</dbReference>
<organism evidence="8 9">
    <name type="scientific">Flavobacterium psychrotolerans</name>
    <dbReference type="NCBI Taxonomy" id="2169410"/>
    <lineage>
        <taxon>Bacteria</taxon>
        <taxon>Pseudomonadati</taxon>
        <taxon>Bacteroidota</taxon>
        <taxon>Flavobacteriia</taxon>
        <taxon>Flavobacteriales</taxon>
        <taxon>Flavobacteriaceae</taxon>
        <taxon>Flavobacterium</taxon>
    </lineage>
</organism>
<comment type="caution">
    <text evidence="8">The sequence shown here is derived from an EMBL/GenBank/DDBJ whole genome shotgun (WGS) entry which is preliminary data.</text>
</comment>
<dbReference type="InterPro" id="IPR000700">
    <property type="entry name" value="PAS-assoc_C"/>
</dbReference>
<protein>
    <recommendedName>
        <fullName evidence="2">histidine kinase</fullName>
        <ecNumber evidence="2">2.7.13.3</ecNumber>
    </recommendedName>
</protein>
<evidence type="ECO:0000259" key="6">
    <source>
        <dbReference type="PROSITE" id="PS50112"/>
    </source>
</evidence>
<dbReference type="PROSITE" id="PS50112">
    <property type="entry name" value="PAS"/>
    <property type="match status" value="1"/>
</dbReference>
<dbReference type="SMART" id="SM00086">
    <property type="entry name" value="PAC"/>
    <property type="match status" value="2"/>
</dbReference>
<dbReference type="OrthoDB" id="9811889at2"/>
<evidence type="ECO:0000256" key="4">
    <source>
        <dbReference type="ARBA" id="ARBA00022679"/>
    </source>
</evidence>
<evidence type="ECO:0000256" key="1">
    <source>
        <dbReference type="ARBA" id="ARBA00000085"/>
    </source>
</evidence>
<keyword evidence="3" id="KW-0597">Phosphoprotein</keyword>
<dbReference type="InterPro" id="IPR052162">
    <property type="entry name" value="Sensor_kinase/Photoreceptor"/>
</dbReference>
<keyword evidence="9" id="KW-1185">Reference proteome</keyword>
<evidence type="ECO:0000256" key="5">
    <source>
        <dbReference type="ARBA" id="ARBA00022777"/>
    </source>
</evidence>
<dbReference type="Gene3D" id="3.30.450.20">
    <property type="entry name" value="PAS domain"/>
    <property type="match status" value="2"/>
</dbReference>
<accession>A0A2U1JGT0</accession>
<dbReference type="CDD" id="cd00130">
    <property type="entry name" value="PAS"/>
    <property type="match status" value="2"/>
</dbReference>
<reference evidence="8 9" key="1">
    <citation type="submission" date="2018-04" db="EMBL/GenBank/DDBJ databases">
        <title>Flavobacterium sp. nov., isolated from glacier ice.</title>
        <authorList>
            <person name="Liu Q."/>
            <person name="Xin Y.-H."/>
        </authorList>
    </citation>
    <scope>NUCLEOTIDE SEQUENCE [LARGE SCALE GENOMIC DNA]</scope>
    <source>
        <strain evidence="8 9">RB1R5</strain>
    </source>
</reference>
<dbReference type="InterPro" id="IPR001610">
    <property type="entry name" value="PAC"/>
</dbReference>
<dbReference type="EMBL" id="QCZI01000015">
    <property type="protein sequence ID" value="PWA04360.1"/>
    <property type="molecule type" value="Genomic_DNA"/>
</dbReference>
<feature type="domain" description="PAS" evidence="6">
    <location>
        <begin position="25"/>
        <end position="99"/>
    </location>
</feature>
<dbReference type="PANTHER" id="PTHR43304">
    <property type="entry name" value="PHYTOCHROME-LIKE PROTEIN CPH1"/>
    <property type="match status" value="1"/>
</dbReference>
<dbReference type="Pfam" id="PF08447">
    <property type="entry name" value="PAS_3"/>
    <property type="match status" value="2"/>
</dbReference>